<protein>
    <submittedName>
        <fullName evidence="3">VOC family protein</fullName>
    </submittedName>
</protein>
<evidence type="ECO:0000313" key="3">
    <source>
        <dbReference type="EMBL" id="MFC3714151.1"/>
    </source>
</evidence>
<dbReference type="PANTHER" id="PTHR43048:SF3">
    <property type="entry name" value="METHYLMALONYL-COA EPIMERASE, MITOCHONDRIAL"/>
    <property type="match status" value="1"/>
</dbReference>
<dbReference type="EMBL" id="JBHRXV010000011">
    <property type="protein sequence ID" value="MFC3714151.1"/>
    <property type="molecule type" value="Genomic_DNA"/>
</dbReference>
<gene>
    <name evidence="3" type="ORF">ACFOMD_16385</name>
</gene>
<dbReference type="Proteomes" id="UP001595615">
    <property type="component" value="Unassembled WGS sequence"/>
</dbReference>
<reference evidence="4" key="1">
    <citation type="journal article" date="2019" name="Int. J. Syst. Evol. Microbiol.">
        <title>The Global Catalogue of Microorganisms (GCM) 10K type strain sequencing project: providing services to taxonomists for standard genome sequencing and annotation.</title>
        <authorList>
            <consortium name="The Broad Institute Genomics Platform"/>
            <consortium name="The Broad Institute Genome Sequencing Center for Infectious Disease"/>
            <person name="Wu L."/>
            <person name="Ma J."/>
        </authorList>
    </citation>
    <scope>NUCLEOTIDE SEQUENCE [LARGE SCALE GENOMIC DNA]</scope>
    <source>
        <strain evidence="4">KCTC 42644</strain>
    </source>
</reference>
<dbReference type="Pfam" id="PF00903">
    <property type="entry name" value="Glyoxalase"/>
    <property type="match status" value="1"/>
</dbReference>
<dbReference type="InterPro" id="IPR037523">
    <property type="entry name" value="VOC_core"/>
</dbReference>
<feature type="domain" description="VOC" evidence="2">
    <location>
        <begin position="5"/>
        <end position="124"/>
    </location>
</feature>
<dbReference type="RefSeq" id="WP_380863314.1">
    <property type="nucleotide sequence ID" value="NZ_JBHRXV010000011.1"/>
</dbReference>
<accession>A0ABV7XDA1</accession>
<sequence length="131" mass="14592">MNSPRIEHVNITVRDGARAAKLMQDIFGWHVRWEGPARDGGRSIHVGSEEDYVALYTPPGTANDDDFLKGRPLNHIGVLVDDLDAVEAKVAAAGLEPFNHGDYDPGRRFYFLDPDGIEYEIVSYLPQRKAA</sequence>
<organism evidence="3 4">
    <name type="scientific">Sphingoaurantiacus capsulatus</name>
    <dbReference type="NCBI Taxonomy" id="1771310"/>
    <lineage>
        <taxon>Bacteria</taxon>
        <taxon>Pseudomonadati</taxon>
        <taxon>Pseudomonadota</taxon>
        <taxon>Alphaproteobacteria</taxon>
        <taxon>Sphingomonadales</taxon>
        <taxon>Sphingosinicellaceae</taxon>
        <taxon>Sphingoaurantiacus</taxon>
    </lineage>
</organism>
<dbReference type="PROSITE" id="PS51819">
    <property type="entry name" value="VOC"/>
    <property type="match status" value="1"/>
</dbReference>
<evidence type="ECO:0000259" key="2">
    <source>
        <dbReference type="PROSITE" id="PS51819"/>
    </source>
</evidence>
<dbReference type="PANTHER" id="PTHR43048">
    <property type="entry name" value="METHYLMALONYL-COA EPIMERASE"/>
    <property type="match status" value="1"/>
</dbReference>
<dbReference type="InterPro" id="IPR029068">
    <property type="entry name" value="Glyas_Bleomycin-R_OHBP_Dase"/>
</dbReference>
<dbReference type="CDD" id="cd06587">
    <property type="entry name" value="VOC"/>
    <property type="match status" value="1"/>
</dbReference>
<evidence type="ECO:0000256" key="1">
    <source>
        <dbReference type="ARBA" id="ARBA00022723"/>
    </source>
</evidence>
<evidence type="ECO:0000313" key="4">
    <source>
        <dbReference type="Proteomes" id="UP001595615"/>
    </source>
</evidence>
<name>A0ABV7XDA1_9SPHN</name>
<keyword evidence="4" id="KW-1185">Reference proteome</keyword>
<dbReference type="InterPro" id="IPR004360">
    <property type="entry name" value="Glyas_Fos-R_dOase_dom"/>
</dbReference>
<proteinExistence type="predicted"/>
<keyword evidence="1" id="KW-0479">Metal-binding</keyword>
<dbReference type="SUPFAM" id="SSF54593">
    <property type="entry name" value="Glyoxalase/Bleomycin resistance protein/Dihydroxybiphenyl dioxygenase"/>
    <property type="match status" value="1"/>
</dbReference>
<dbReference type="Gene3D" id="3.10.180.10">
    <property type="entry name" value="2,3-Dihydroxybiphenyl 1,2-Dioxygenase, domain 1"/>
    <property type="match status" value="1"/>
</dbReference>
<comment type="caution">
    <text evidence="3">The sequence shown here is derived from an EMBL/GenBank/DDBJ whole genome shotgun (WGS) entry which is preliminary data.</text>
</comment>
<dbReference type="InterPro" id="IPR051785">
    <property type="entry name" value="MMCE/EMCE_epimerase"/>
</dbReference>